<dbReference type="Gene3D" id="2.60.40.10">
    <property type="entry name" value="Immunoglobulins"/>
    <property type="match status" value="3"/>
</dbReference>
<feature type="domain" description="Fibronectin type-III" evidence="5">
    <location>
        <begin position="573"/>
        <end position="664"/>
    </location>
</feature>
<dbReference type="PROSITE" id="PS50853">
    <property type="entry name" value="FN3"/>
    <property type="match status" value="2"/>
</dbReference>
<feature type="compositionally biased region" description="Low complexity" evidence="3">
    <location>
        <begin position="470"/>
        <end position="482"/>
    </location>
</feature>
<dbReference type="InterPro" id="IPR003961">
    <property type="entry name" value="FN3_dom"/>
</dbReference>
<feature type="compositionally biased region" description="Low complexity" evidence="3">
    <location>
        <begin position="736"/>
        <end position="751"/>
    </location>
</feature>
<keyword evidence="1" id="KW-0378">Hydrolase</keyword>
<dbReference type="Pfam" id="PF00041">
    <property type="entry name" value="fn3"/>
    <property type="match status" value="1"/>
</dbReference>
<keyword evidence="2" id="KW-0624">Polysaccharide degradation</keyword>
<evidence type="ECO:0000313" key="7">
    <source>
        <dbReference type="Proteomes" id="UP000558997"/>
    </source>
</evidence>
<feature type="region of interest" description="Disordered" evidence="3">
    <location>
        <begin position="352"/>
        <end position="482"/>
    </location>
</feature>
<protein>
    <recommendedName>
        <fullName evidence="5">Fibronectin type-III domain-containing protein</fullName>
    </recommendedName>
</protein>
<evidence type="ECO:0000313" key="6">
    <source>
        <dbReference type="EMBL" id="MBB5981181.1"/>
    </source>
</evidence>
<keyword evidence="1" id="KW-0326">Glycosidase</keyword>
<keyword evidence="4" id="KW-0472">Membrane</keyword>
<feature type="region of interest" description="Disordered" evidence="3">
    <location>
        <begin position="735"/>
        <end position="779"/>
    </location>
</feature>
<feature type="compositionally biased region" description="Pro residues" evidence="3">
    <location>
        <begin position="393"/>
        <end position="404"/>
    </location>
</feature>
<dbReference type="AlphaFoldDB" id="A0A841DTB6"/>
<feature type="transmembrane region" description="Helical" evidence="4">
    <location>
        <begin position="12"/>
        <end position="31"/>
    </location>
</feature>
<dbReference type="PRINTS" id="PR01217">
    <property type="entry name" value="PRICHEXTENSN"/>
</dbReference>
<dbReference type="Proteomes" id="UP000558997">
    <property type="component" value="Unassembled WGS sequence"/>
</dbReference>
<evidence type="ECO:0000256" key="3">
    <source>
        <dbReference type="SAM" id="MobiDB-lite"/>
    </source>
</evidence>
<feature type="compositionally biased region" description="Basic residues" evidence="3">
    <location>
        <begin position="770"/>
        <end position="779"/>
    </location>
</feature>
<dbReference type="InterPro" id="IPR036116">
    <property type="entry name" value="FN3_sf"/>
</dbReference>
<feature type="compositionally biased region" description="Low complexity" evidence="3">
    <location>
        <begin position="352"/>
        <end position="392"/>
    </location>
</feature>
<dbReference type="RefSeq" id="WP_184837472.1">
    <property type="nucleotide sequence ID" value="NZ_BAAAVN010000035.1"/>
</dbReference>
<name>A0A841DTB6_9ACTN</name>
<dbReference type="SUPFAM" id="SSF49265">
    <property type="entry name" value="Fibronectin type III"/>
    <property type="match status" value="2"/>
</dbReference>
<dbReference type="EMBL" id="JACHNF010000001">
    <property type="protein sequence ID" value="MBB5981181.1"/>
    <property type="molecule type" value="Genomic_DNA"/>
</dbReference>
<keyword evidence="2" id="KW-0119">Carbohydrate metabolism</keyword>
<gene>
    <name evidence="6" type="ORF">HDA44_004522</name>
</gene>
<dbReference type="GO" id="GO:0000272">
    <property type="term" value="P:polysaccharide catabolic process"/>
    <property type="evidence" value="ECO:0007669"/>
    <property type="project" value="UniProtKB-KW"/>
</dbReference>
<feature type="domain" description="Fibronectin type-III" evidence="5">
    <location>
        <begin position="470"/>
        <end position="570"/>
    </location>
</feature>
<evidence type="ECO:0000259" key="5">
    <source>
        <dbReference type="PROSITE" id="PS50853"/>
    </source>
</evidence>
<dbReference type="CDD" id="cd00063">
    <property type="entry name" value="FN3"/>
    <property type="match status" value="2"/>
</dbReference>
<organism evidence="6 7">
    <name type="scientific">Kribbella solani</name>
    <dbReference type="NCBI Taxonomy" id="236067"/>
    <lineage>
        <taxon>Bacteria</taxon>
        <taxon>Bacillati</taxon>
        <taxon>Actinomycetota</taxon>
        <taxon>Actinomycetes</taxon>
        <taxon>Propionibacteriales</taxon>
        <taxon>Kribbellaceae</taxon>
        <taxon>Kribbella</taxon>
    </lineage>
</organism>
<keyword evidence="7" id="KW-1185">Reference proteome</keyword>
<evidence type="ECO:0000256" key="1">
    <source>
        <dbReference type="ARBA" id="ARBA00023295"/>
    </source>
</evidence>
<keyword evidence="4" id="KW-0812">Transmembrane</keyword>
<evidence type="ECO:0000256" key="4">
    <source>
        <dbReference type="SAM" id="Phobius"/>
    </source>
</evidence>
<evidence type="ECO:0000256" key="2">
    <source>
        <dbReference type="ARBA" id="ARBA00023326"/>
    </source>
</evidence>
<reference evidence="6 7" key="1">
    <citation type="submission" date="2020-08" db="EMBL/GenBank/DDBJ databases">
        <title>Sequencing the genomes of 1000 actinobacteria strains.</title>
        <authorList>
            <person name="Klenk H.-P."/>
        </authorList>
    </citation>
    <scope>NUCLEOTIDE SEQUENCE [LARGE SCALE GENOMIC DNA]</scope>
    <source>
        <strain evidence="6 7">DSM 17294</strain>
    </source>
</reference>
<feature type="compositionally biased region" description="Basic and acidic residues" evidence="3">
    <location>
        <begin position="426"/>
        <end position="436"/>
    </location>
</feature>
<sequence>MTRIARAIRRPVAWWVVAALVLGTFVGYSAFGHGAPAVAFQQAGHWVYNATLGAVFRVDGGGKNVDAEVRGVEAEAGSQVVQGATNGYVVRSDGVIVFGKSDLSVKSTVRIGIPEAPIGIEAQSGPYLVYRQHGQIVRLGDQQQTITVGSAVSSAVATADGALWLRDADHFCRLAPASTELACTLPAQAGDAGALLSVAGKPAFANLSKQTLTPLTGDKAGRALPMDVSGALPTTSVVAQSDVGGRIAILAGQRLLLVDATGAKAAESITLPPGKYNAVAATGAAVAVLDTAKRVVRTFAPDGKALHTHELSKKKGSEQKGHDPRVTAGEDGRLYIDDETGAVVTVVDGDGSVSEVDIDGGNKPVSPSATPSSTPTSTPTPSTPTPSSTPTSPVTPPAHRPILPPVHVTIGPERPHATETVAPPRTNERKPKRPESSKPTTPPSKPTRPTTPTKPTPPPPTKPTTPPAAAPGAPGGVSAKAGSGKATVSWTVARANGAAVSGYKVSFRVAPGTFVVGLPASGSVNVSGGTRSHSFGQLLNGGGYIFTVSATNRVGTGPSVDTKVTSIGGKAEPPGPPTKVSAAAKPNGSVTVSWTAPSTTDYTISGYTVIASTGTKTQVPPYTTSTTLNPTLGKGVSYRVTATNSSGTSAPSASTRTVYPYKPAAAPKVTAVPSKGAVSLSWTAPSLNGGQLVHYIVSATGQSDRTVTTTSTRYTGLSVGSVMFTVKAITRERNNASSTAATGAAGSTSAAPAQRAPGLPASAPASAVRRTTRRRKDSE</sequence>
<feature type="region of interest" description="Disordered" evidence="3">
    <location>
        <begin position="307"/>
        <end position="334"/>
    </location>
</feature>
<proteinExistence type="predicted"/>
<dbReference type="SMART" id="SM00060">
    <property type="entry name" value="FN3"/>
    <property type="match status" value="3"/>
</dbReference>
<comment type="caution">
    <text evidence="6">The sequence shown here is derived from an EMBL/GenBank/DDBJ whole genome shotgun (WGS) entry which is preliminary data.</text>
</comment>
<accession>A0A841DTB6</accession>
<feature type="compositionally biased region" description="Pro residues" evidence="3">
    <location>
        <begin position="452"/>
        <end position="469"/>
    </location>
</feature>
<dbReference type="InterPro" id="IPR013783">
    <property type="entry name" value="Ig-like_fold"/>
</dbReference>
<dbReference type="GO" id="GO:0016798">
    <property type="term" value="F:hydrolase activity, acting on glycosyl bonds"/>
    <property type="evidence" value="ECO:0007669"/>
    <property type="project" value="UniProtKB-KW"/>
</dbReference>
<keyword evidence="4" id="KW-1133">Transmembrane helix</keyword>
<feature type="region of interest" description="Disordered" evidence="3">
    <location>
        <begin position="557"/>
        <end position="584"/>
    </location>
</feature>